<proteinExistence type="predicted"/>
<comment type="caution">
    <text evidence="1">The sequence shown here is derived from an EMBL/GenBank/DDBJ whole genome shotgun (WGS) entry which is preliminary data.</text>
</comment>
<accession>A0A395M693</accession>
<dbReference type="Proteomes" id="UP000265631">
    <property type="component" value="Unassembled WGS sequence"/>
</dbReference>
<organism evidence="1 2">
    <name type="scientific">Fusarium flagelliforme</name>
    <dbReference type="NCBI Taxonomy" id="2675880"/>
    <lineage>
        <taxon>Eukaryota</taxon>
        <taxon>Fungi</taxon>
        <taxon>Dikarya</taxon>
        <taxon>Ascomycota</taxon>
        <taxon>Pezizomycotina</taxon>
        <taxon>Sordariomycetes</taxon>
        <taxon>Hypocreomycetidae</taxon>
        <taxon>Hypocreales</taxon>
        <taxon>Nectriaceae</taxon>
        <taxon>Fusarium</taxon>
        <taxon>Fusarium incarnatum-equiseti species complex</taxon>
    </lineage>
</organism>
<evidence type="ECO:0000313" key="1">
    <source>
        <dbReference type="EMBL" id="RFN43385.1"/>
    </source>
</evidence>
<keyword evidence="2" id="KW-1185">Reference proteome</keyword>
<dbReference type="EMBL" id="PXXK01000583">
    <property type="protein sequence ID" value="RFN43385.1"/>
    <property type="molecule type" value="Genomic_DNA"/>
</dbReference>
<reference evidence="1 2" key="1">
    <citation type="journal article" date="2018" name="PLoS Pathog.">
        <title>Evolution of structural diversity of trichothecenes, a family of toxins produced by plant pathogenic and entomopathogenic fungi.</title>
        <authorList>
            <person name="Proctor R.H."/>
            <person name="McCormick S.P."/>
            <person name="Kim H.S."/>
            <person name="Cardoza R.E."/>
            <person name="Stanley A.M."/>
            <person name="Lindo L."/>
            <person name="Kelly A."/>
            <person name="Brown D.W."/>
            <person name="Lee T."/>
            <person name="Vaughan M.M."/>
            <person name="Alexander N.J."/>
            <person name="Busman M."/>
            <person name="Gutierrez S."/>
        </authorList>
    </citation>
    <scope>NUCLEOTIDE SEQUENCE [LARGE SCALE GENOMIC DNA]</scope>
    <source>
        <strain evidence="1 2">NRRL 13405</strain>
    </source>
</reference>
<name>A0A395M693_9HYPO</name>
<evidence type="ECO:0000313" key="2">
    <source>
        <dbReference type="Proteomes" id="UP000265631"/>
    </source>
</evidence>
<gene>
    <name evidence="1" type="ORF">FIE12Z_12378</name>
</gene>
<dbReference type="AlphaFoldDB" id="A0A395M693"/>
<protein>
    <submittedName>
        <fullName evidence="1">Uncharacterized protein</fullName>
    </submittedName>
</protein>
<sequence>MKRPFGSTQTDHVAAAELSETAPWLQHTRWAELFCNRPLDIIAASAQQPAFQRSGRYMLGQWQGFPLWSSAEIEAQLRIILQGLDLIFDRTRATLDRTPSYQASKIFGDMEKIRLLRISHSAVPNAATPGSI</sequence>